<evidence type="ECO:0000256" key="10">
    <source>
        <dbReference type="ARBA" id="ARBA00023172"/>
    </source>
</evidence>
<keyword evidence="8" id="KW-0808">Transferase</keyword>
<keyword evidence="9" id="KW-0238">DNA-binding</keyword>
<keyword evidence="5" id="KW-0460">Magnesium</keyword>
<dbReference type="Pfam" id="PF17919">
    <property type="entry name" value="RT_RNaseH_2"/>
    <property type="match status" value="1"/>
</dbReference>
<dbReference type="InterPro" id="IPR043128">
    <property type="entry name" value="Rev_trsase/Diguanyl_cyclase"/>
</dbReference>
<dbReference type="Pfam" id="PF00078">
    <property type="entry name" value="RVT_1"/>
    <property type="match status" value="1"/>
</dbReference>
<evidence type="ECO:0000256" key="9">
    <source>
        <dbReference type="ARBA" id="ARBA00023125"/>
    </source>
</evidence>
<dbReference type="InterPro" id="IPR056924">
    <property type="entry name" value="SH3_Tf2-1"/>
</dbReference>
<comment type="caution">
    <text evidence="14">The sequence shown here is derived from an EMBL/GenBank/DDBJ whole genome shotgun (WGS) entry which is preliminary data.</text>
</comment>
<dbReference type="InterPro" id="IPR000477">
    <property type="entry name" value="RT_dom"/>
</dbReference>
<keyword evidence="1" id="KW-0645">Protease</keyword>
<dbReference type="SUPFAM" id="SSF53098">
    <property type="entry name" value="Ribonuclease H-like"/>
    <property type="match status" value="1"/>
</dbReference>
<dbReference type="SUPFAM" id="SSF56672">
    <property type="entry name" value="DNA/RNA polymerases"/>
    <property type="match status" value="1"/>
</dbReference>
<dbReference type="PANTHER" id="PTHR37984">
    <property type="entry name" value="PROTEIN CBG26694"/>
    <property type="match status" value="1"/>
</dbReference>
<evidence type="ECO:0000256" key="4">
    <source>
        <dbReference type="ARBA" id="ARBA00022801"/>
    </source>
</evidence>
<keyword evidence="15" id="KW-1185">Reference proteome</keyword>
<dbReference type="CDD" id="cd01647">
    <property type="entry name" value="RT_LTR"/>
    <property type="match status" value="1"/>
</dbReference>
<dbReference type="Gene3D" id="3.30.70.270">
    <property type="match status" value="2"/>
</dbReference>
<evidence type="ECO:0000256" key="5">
    <source>
        <dbReference type="ARBA" id="ARBA00022842"/>
    </source>
</evidence>
<accession>A0ABQ5BIJ5</accession>
<keyword evidence="11" id="KW-0511">Multifunctional enzyme</keyword>
<evidence type="ECO:0000256" key="1">
    <source>
        <dbReference type="ARBA" id="ARBA00022670"/>
    </source>
</evidence>
<evidence type="ECO:0000256" key="2">
    <source>
        <dbReference type="ARBA" id="ARBA00022723"/>
    </source>
</evidence>
<dbReference type="EMBL" id="BQNB010013169">
    <property type="protein sequence ID" value="GJT12699.1"/>
    <property type="molecule type" value="Genomic_DNA"/>
</dbReference>
<keyword evidence="12" id="KW-0732">Signal</keyword>
<proteinExistence type="predicted"/>
<organism evidence="14 15">
    <name type="scientific">Tanacetum coccineum</name>
    <dbReference type="NCBI Taxonomy" id="301880"/>
    <lineage>
        <taxon>Eukaryota</taxon>
        <taxon>Viridiplantae</taxon>
        <taxon>Streptophyta</taxon>
        <taxon>Embryophyta</taxon>
        <taxon>Tracheophyta</taxon>
        <taxon>Spermatophyta</taxon>
        <taxon>Magnoliopsida</taxon>
        <taxon>eudicotyledons</taxon>
        <taxon>Gunneridae</taxon>
        <taxon>Pentapetalae</taxon>
        <taxon>asterids</taxon>
        <taxon>campanulids</taxon>
        <taxon>Asterales</taxon>
        <taxon>Asteraceae</taxon>
        <taxon>Asteroideae</taxon>
        <taxon>Anthemideae</taxon>
        <taxon>Anthemidinae</taxon>
        <taxon>Tanacetum</taxon>
    </lineage>
</organism>
<evidence type="ECO:0000259" key="13">
    <source>
        <dbReference type="PROSITE" id="PS50878"/>
    </source>
</evidence>
<keyword evidence="6" id="KW-0229">DNA integration</keyword>
<evidence type="ECO:0000256" key="7">
    <source>
        <dbReference type="ARBA" id="ARBA00022918"/>
    </source>
</evidence>
<dbReference type="PROSITE" id="PS50878">
    <property type="entry name" value="RT_POL"/>
    <property type="match status" value="1"/>
</dbReference>
<dbReference type="InterPro" id="IPR036397">
    <property type="entry name" value="RNaseH_sf"/>
</dbReference>
<feature type="chain" id="PRO_5045440148" evidence="12">
    <location>
        <begin position="23"/>
        <end position="520"/>
    </location>
</feature>
<evidence type="ECO:0000313" key="14">
    <source>
        <dbReference type="EMBL" id="GJT12699.1"/>
    </source>
</evidence>
<evidence type="ECO:0000256" key="12">
    <source>
        <dbReference type="SAM" id="SignalP"/>
    </source>
</evidence>
<name>A0ABQ5BIJ5_9ASTR</name>
<sequence>MFPCSTVTRVIHLTFFLRLSSSMPKLDLKSGYYQIRLRPSAEWKTAFKTREGLYEWLVMPFGLSNAPITFMRVMNQLFRPFIGKFVVVYFDNILSYSASFSEHVAHVRHVLTLLRKDSFYAASKKCVFMTPKVLVWGYVVSGEGIQVDEYKVAAVQKWPTPTTTTKVRSFHGFASFYRRSIPNFSSIMAPLTNCMKGKSFVWTEEAESAFQVVKEKLTTSPILVFPDFSKVFELHTDASKVAIRGFSVKVVDLLPILASYFWPTIRKEVDRYVKRCRICQVSKGTATNEGLYMPLLVPMQPWVDINMDFVLGLPRTQRGNDSTSFLWKMVNTQLNFSSAYHPQTNGQTEVVNRSLSNLLRCLVGDHVKAWDQKLCQAEFAHNHAVNQSIVFSPFQVVYSAQPRGPLDLMSLPVSSSVPKKVQDFVEGLHKVHKVVRDNLVRDNSKYKQDADQKRGQVDFEVVKKIGPLEIVEKINSGAYRLNLPSHIRCSDFFNVKHLLPYHGDSSDDDLVMIRGRILST</sequence>
<dbReference type="Gene3D" id="3.10.10.10">
    <property type="entry name" value="HIV Type 1 Reverse Transcriptase, subunit A, domain 1"/>
    <property type="match status" value="1"/>
</dbReference>
<keyword evidence="10" id="KW-0233">DNA recombination</keyword>
<keyword evidence="7" id="KW-0695">RNA-directed DNA polymerase</keyword>
<protein>
    <submittedName>
        <fullName evidence="14">Nucleotidyltransferase, ribonuclease H</fullName>
    </submittedName>
</protein>
<dbReference type="Proteomes" id="UP001151760">
    <property type="component" value="Unassembled WGS sequence"/>
</dbReference>
<keyword evidence="4" id="KW-0378">Hydrolase</keyword>
<evidence type="ECO:0000256" key="11">
    <source>
        <dbReference type="ARBA" id="ARBA00023268"/>
    </source>
</evidence>
<dbReference type="Pfam" id="PF17921">
    <property type="entry name" value="Integrase_H2C2"/>
    <property type="match status" value="1"/>
</dbReference>
<dbReference type="InterPro" id="IPR041577">
    <property type="entry name" value="RT_RNaseH_2"/>
</dbReference>
<evidence type="ECO:0000256" key="8">
    <source>
        <dbReference type="ARBA" id="ARBA00022932"/>
    </source>
</evidence>
<dbReference type="Gene3D" id="3.30.420.10">
    <property type="entry name" value="Ribonuclease H-like superfamily/Ribonuclease H"/>
    <property type="match status" value="1"/>
</dbReference>
<dbReference type="Gene3D" id="1.10.340.70">
    <property type="match status" value="1"/>
</dbReference>
<feature type="domain" description="Reverse transcriptase" evidence="13">
    <location>
        <begin position="1"/>
        <end position="140"/>
    </location>
</feature>
<keyword evidence="3" id="KW-0064">Aspartyl protease</keyword>
<keyword evidence="8" id="KW-0548">Nucleotidyltransferase</keyword>
<evidence type="ECO:0000256" key="3">
    <source>
        <dbReference type="ARBA" id="ARBA00022750"/>
    </source>
</evidence>
<keyword evidence="2" id="KW-0479">Metal-binding</keyword>
<dbReference type="Pfam" id="PF24626">
    <property type="entry name" value="SH3_Tf2-1"/>
    <property type="match status" value="1"/>
</dbReference>
<evidence type="ECO:0000256" key="6">
    <source>
        <dbReference type="ARBA" id="ARBA00022908"/>
    </source>
</evidence>
<evidence type="ECO:0000313" key="15">
    <source>
        <dbReference type="Proteomes" id="UP001151760"/>
    </source>
</evidence>
<feature type="signal peptide" evidence="12">
    <location>
        <begin position="1"/>
        <end position="22"/>
    </location>
</feature>
<dbReference type="InterPro" id="IPR050951">
    <property type="entry name" value="Retrovirus_Pol_polyprotein"/>
</dbReference>
<keyword evidence="8" id="KW-0239">DNA-directed DNA polymerase</keyword>
<reference evidence="14" key="1">
    <citation type="journal article" date="2022" name="Int. J. Mol. Sci.">
        <title>Draft Genome of Tanacetum Coccineum: Genomic Comparison of Closely Related Tanacetum-Family Plants.</title>
        <authorList>
            <person name="Yamashiro T."/>
            <person name="Shiraishi A."/>
            <person name="Nakayama K."/>
            <person name="Satake H."/>
        </authorList>
    </citation>
    <scope>NUCLEOTIDE SEQUENCE</scope>
</reference>
<gene>
    <name evidence="14" type="ORF">Tco_0859741</name>
</gene>
<dbReference type="InterPro" id="IPR041588">
    <property type="entry name" value="Integrase_H2C2"/>
</dbReference>
<dbReference type="InterPro" id="IPR043502">
    <property type="entry name" value="DNA/RNA_pol_sf"/>
</dbReference>
<dbReference type="PANTHER" id="PTHR37984:SF5">
    <property type="entry name" value="PROTEIN NYNRIN-LIKE"/>
    <property type="match status" value="1"/>
</dbReference>
<reference evidence="14" key="2">
    <citation type="submission" date="2022-01" db="EMBL/GenBank/DDBJ databases">
        <authorList>
            <person name="Yamashiro T."/>
            <person name="Shiraishi A."/>
            <person name="Satake H."/>
            <person name="Nakayama K."/>
        </authorList>
    </citation>
    <scope>NUCLEOTIDE SEQUENCE</scope>
</reference>
<dbReference type="InterPro" id="IPR012337">
    <property type="entry name" value="RNaseH-like_sf"/>
</dbReference>